<dbReference type="EMBL" id="BAABDK010000025">
    <property type="protein sequence ID" value="GAA4043147.1"/>
    <property type="molecule type" value="Genomic_DNA"/>
</dbReference>
<organism evidence="3 4">
    <name type="scientific">Hymenobacter glaciei</name>
    <dbReference type="NCBI Taxonomy" id="877209"/>
    <lineage>
        <taxon>Bacteria</taxon>
        <taxon>Pseudomonadati</taxon>
        <taxon>Bacteroidota</taxon>
        <taxon>Cytophagia</taxon>
        <taxon>Cytophagales</taxon>
        <taxon>Hymenobacteraceae</taxon>
        <taxon>Hymenobacter</taxon>
    </lineage>
</organism>
<proteinExistence type="predicted"/>
<sequence length="991" mass="104914">MNQLFTMGRTALRLSLAVSLLTAAGCQHTDNRLTKHRIDSEEEEEREGTQTDRPDLAEEQDAALTRDPATGTVPRERLLIAKEQAERMLQARAAAQQRGTSYGGSLSAANWTEKGPSNIAGRVLALMPDPSDATGNKVWAASAGGGLWKSDNAAGTTPTWNKVSDTFANLAVSTLAYDPTSANFDVMYFGTGEGFSNADAIRGLGIWKSTDHGVTWTQLSSTNFNVTGSNVFNFVNKIVVDKNGWVYAATSLGLRRSQDGGTTWTAVLFTANRVGDVEVDPTTGTVFATVGPNTNGGGIYRSTSGDLNTFTNLNTLPGNGLPPSGTTTRVDIALAPSNPQQMYALFCSGGSGTPAMTRNTLYGIYRSADGGNTWQVLPRPVDSDPGIGSDFTRGQAWYDLAINVSPTDPATVFIGGIDIFKTSNGTDATAANVAWQQTTHWYGGFGFQNVHADQHAIEFAPGSGSRAYFGHDGGVAVTANATAAIPTITPINTNFNITQFYAVAVHPTDANYFLAGAQDNGTQQFRGVSGSVTRDVNGGDGAFCAIDQDQPDVQFATYVYCNIYRDTNKGDDFFPDVVEQDNTHGSFINPLEYDSKNNVLYYNYSSGTLLALRRALNANAGTPTLSTIALPGAVNGAIVTHVAISPNVDDRVYVGTNTGRVIQVDNASTATPTITTILNIGVNVSISSIGVEKFVVGAAATPDQHILATVSNYGQPSVYQTTDGGTNWANVEGNLPDMPVRWVLPDPTGSKRALIATELGVWSTDDLYAASVVWTPSNSNLANVRVDMLRVRKSDRMLVAATHGRGLFTSDVLIANPLPVELTAFTATPASEAVRLAWTTASEKNSARFEVERSTDGTGFERIGTVAAAGKSSSARSYGLTDAALPAALTLYYRLRQVDIDGKFTYSPVRTIARPASAGALAVFPNPSRNVATLTGATPGTLVRVFDTAGHAVFSTTTDAEGKASVLPPAGLAAGVYVVRTGNRTTRLTVE</sequence>
<evidence type="ECO:0000256" key="2">
    <source>
        <dbReference type="SAM" id="SignalP"/>
    </source>
</evidence>
<dbReference type="Gene3D" id="2.60.40.10">
    <property type="entry name" value="Immunoglobulins"/>
    <property type="match status" value="1"/>
</dbReference>
<evidence type="ECO:0000313" key="4">
    <source>
        <dbReference type="Proteomes" id="UP001501469"/>
    </source>
</evidence>
<protein>
    <recommendedName>
        <fullName evidence="5">Secretion system C-terminal sorting domain-containing protein</fullName>
    </recommendedName>
</protein>
<comment type="caution">
    <text evidence="3">The sequence shown here is derived from an EMBL/GenBank/DDBJ whole genome shotgun (WGS) entry which is preliminary data.</text>
</comment>
<keyword evidence="4" id="KW-1185">Reference proteome</keyword>
<dbReference type="NCBIfam" id="TIGR04183">
    <property type="entry name" value="Por_Secre_tail"/>
    <property type="match status" value="1"/>
</dbReference>
<evidence type="ECO:0008006" key="5">
    <source>
        <dbReference type="Google" id="ProtNLM"/>
    </source>
</evidence>
<name>A0ABP7UGV0_9BACT</name>
<gene>
    <name evidence="3" type="ORF">GCM10022409_31420</name>
</gene>
<evidence type="ECO:0000313" key="3">
    <source>
        <dbReference type="EMBL" id="GAA4043147.1"/>
    </source>
</evidence>
<dbReference type="InterPro" id="IPR052025">
    <property type="entry name" value="Xyloglucanase_GH74"/>
</dbReference>
<evidence type="ECO:0000256" key="1">
    <source>
        <dbReference type="SAM" id="MobiDB-lite"/>
    </source>
</evidence>
<dbReference type="InterPro" id="IPR026444">
    <property type="entry name" value="Secre_tail"/>
</dbReference>
<keyword evidence="2" id="KW-0732">Signal</keyword>
<accession>A0ABP7UGV0</accession>
<dbReference type="InterPro" id="IPR013783">
    <property type="entry name" value="Ig-like_fold"/>
</dbReference>
<feature type="signal peptide" evidence="2">
    <location>
        <begin position="1"/>
        <end position="23"/>
    </location>
</feature>
<dbReference type="PANTHER" id="PTHR43739:SF5">
    <property type="entry name" value="EXO-ALPHA-SIALIDASE"/>
    <property type="match status" value="1"/>
</dbReference>
<feature type="chain" id="PRO_5045510010" description="Secretion system C-terminal sorting domain-containing protein" evidence="2">
    <location>
        <begin position="24"/>
        <end position="991"/>
    </location>
</feature>
<dbReference type="InterPro" id="IPR015943">
    <property type="entry name" value="WD40/YVTN_repeat-like_dom_sf"/>
</dbReference>
<dbReference type="PANTHER" id="PTHR43739">
    <property type="entry name" value="XYLOGLUCANASE (EUROFUNG)"/>
    <property type="match status" value="1"/>
</dbReference>
<dbReference type="Proteomes" id="UP001501469">
    <property type="component" value="Unassembled WGS sequence"/>
</dbReference>
<feature type="region of interest" description="Disordered" evidence="1">
    <location>
        <begin position="33"/>
        <end position="75"/>
    </location>
</feature>
<feature type="compositionally biased region" description="Basic and acidic residues" evidence="1">
    <location>
        <begin position="47"/>
        <end position="56"/>
    </location>
</feature>
<dbReference type="CDD" id="cd15482">
    <property type="entry name" value="Sialidase_non-viral"/>
    <property type="match status" value="1"/>
</dbReference>
<reference evidence="4" key="1">
    <citation type="journal article" date="2019" name="Int. J. Syst. Evol. Microbiol.">
        <title>The Global Catalogue of Microorganisms (GCM) 10K type strain sequencing project: providing services to taxonomists for standard genome sequencing and annotation.</title>
        <authorList>
            <consortium name="The Broad Institute Genomics Platform"/>
            <consortium name="The Broad Institute Genome Sequencing Center for Infectious Disease"/>
            <person name="Wu L."/>
            <person name="Ma J."/>
        </authorList>
    </citation>
    <scope>NUCLEOTIDE SEQUENCE [LARGE SCALE GENOMIC DNA]</scope>
    <source>
        <strain evidence="4">JCM 17225</strain>
    </source>
</reference>
<dbReference type="Gene3D" id="2.130.10.10">
    <property type="entry name" value="YVTN repeat-like/Quinoprotein amine dehydrogenase"/>
    <property type="match status" value="3"/>
</dbReference>
<dbReference type="SUPFAM" id="SSF110296">
    <property type="entry name" value="Oligoxyloglucan reducing end-specific cellobiohydrolase"/>
    <property type="match status" value="2"/>
</dbReference>
<dbReference type="RefSeq" id="WP_345056384.1">
    <property type="nucleotide sequence ID" value="NZ_BAABDK010000025.1"/>
</dbReference>